<dbReference type="InterPro" id="IPR003849">
    <property type="entry name" value="Preprotein_translocase_YajC"/>
</dbReference>
<keyword evidence="6" id="KW-0653">Protein transport</keyword>
<keyword evidence="3" id="KW-0813">Transport</keyword>
<evidence type="ECO:0000313" key="11">
    <source>
        <dbReference type="EMBL" id="MBK5897604.1"/>
    </source>
</evidence>
<comment type="similarity">
    <text evidence="2">Belongs to the YajC family.</text>
</comment>
<dbReference type="PRINTS" id="PR01853">
    <property type="entry name" value="YAJCTRNLCASE"/>
</dbReference>
<keyword evidence="9 10" id="KW-0472">Membrane</keyword>
<dbReference type="EMBL" id="JAEPRJ010000001">
    <property type="protein sequence ID" value="MBK5897604.1"/>
    <property type="molecule type" value="Genomic_DNA"/>
</dbReference>
<evidence type="ECO:0000256" key="9">
    <source>
        <dbReference type="ARBA" id="ARBA00023136"/>
    </source>
</evidence>
<name>A0ABS1J0C4_9FIRM</name>
<dbReference type="Proteomes" id="UP000604730">
    <property type="component" value="Unassembled WGS sequence"/>
</dbReference>
<keyword evidence="8" id="KW-0811">Translocation</keyword>
<keyword evidence="7 10" id="KW-1133">Transmembrane helix</keyword>
<comment type="subcellular location">
    <subcellularLocation>
        <location evidence="1">Cell membrane</location>
        <topology evidence="1">Single-pass membrane protein</topology>
    </subcellularLocation>
</comment>
<reference evidence="11 12" key="1">
    <citation type="submission" date="2021-01" db="EMBL/GenBank/DDBJ databases">
        <title>Isolation and description of Catonella massiliensis sp. nov., a novel Catonella species, isolated from a stable periodontitis subject.</title>
        <authorList>
            <person name="Antezack A."/>
            <person name="Boxberger M."/>
            <person name="La Scola B."/>
            <person name="Monnet-Corti V."/>
        </authorList>
    </citation>
    <scope>NUCLEOTIDE SEQUENCE [LARGE SCALE GENOMIC DNA]</scope>
    <source>
        <strain evidence="11 12">Marseille-Q4567</strain>
    </source>
</reference>
<keyword evidence="12" id="KW-1185">Reference proteome</keyword>
<sequence length="116" mass="12571">MIGVLSAGAATGGESLASLLPMIVIWVVVVGGMMYFMSIKPQKKERQRMQELMSSLELGDSVLTTGGFYGVIIDIMEEIVVVEFGSNKNCRIPMKKTAIVEVEKPGQSNTESGEKK</sequence>
<evidence type="ECO:0000256" key="2">
    <source>
        <dbReference type="ARBA" id="ARBA00006742"/>
    </source>
</evidence>
<evidence type="ECO:0000256" key="5">
    <source>
        <dbReference type="ARBA" id="ARBA00022692"/>
    </source>
</evidence>
<dbReference type="Pfam" id="PF02699">
    <property type="entry name" value="YajC"/>
    <property type="match status" value="1"/>
</dbReference>
<feature type="transmembrane region" description="Helical" evidence="10">
    <location>
        <begin position="20"/>
        <end position="39"/>
    </location>
</feature>
<dbReference type="PANTHER" id="PTHR33909">
    <property type="entry name" value="SEC TRANSLOCON ACCESSORY COMPLEX SUBUNIT YAJC"/>
    <property type="match status" value="1"/>
</dbReference>
<dbReference type="PANTHER" id="PTHR33909:SF1">
    <property type="entry name" value="SEC TRANSLOCON ACCESSORY COMPLEX SUBUNIT YAJC"/>
    <property type="match status" value="1"/>
</dbReference>
<accession>A0ABS1J0C4</accession>
<evidence type="ECO:0000256" key="1">
    <source>
        <dbReference type="ARBA" id="ARBA00004162"/>
    </source>
</evidence>
<proteinExistence type="inferred from homology"/>
<evidence type="ECO:0000256" key="8">
    <source>
        <dbReference type="ARBA" id="ARBA00023010"/>
    </source>
</evidence>
<keyword evidence="5 10" id="KW-0812">Transmembrane</keyword>
<gene>
    <name evidence="11" type="primary">yajC</name>
    <name evidence="11" type="ORF">JJN12_07405</name>
</gene>
<dbReference type="SMART" id="SM01323">
    <property type="entry name" value="YajC"/>
    <property type="match status" value="1"/>
</dbReference>
<dbReference type="NCBIfam" id="TIGR00739">
    <property type="entry name" value="yajC"/>
    <property type="match status" value="1"/>
</dbReference>
<evidence type="ECO:0000256" key="6">
    <source>
        <dbReference type="ARBA" id="ARBA00022927"/>
    </source>
</evidence>
<evidence type="ECO:0000256" key="4">
    <source>
        <dbReference type="ARBA" id="ARBA00022475"/>
    </source>
</evidence>
<evidence type="ECO:0000256" key="3">
    <source>
        <dbReference type="ARBA" id="ARBA00022448"/>
    </source>
</evidence>
<comment type="caution">
    <text evidence="11">The sequence shown here is derived from an EMBL/GenBank/DDBJ whole genome shotgun (WGS) entry which is preliminary data.</text>
</comment>
<keyword evidence="4" id="KW-1003">Cell membrane</keyword>
<organism evidence="11 12">
    <name type="scientific">Catonella massiliensis</name>
    <dbReference type="NCBI Taxonomy" id="2799636"/>
    <lineage>
        <taxon>Bacteria</taxon>
        <taxon>Bacillati</taxon>
        <taxon>Bacillota</taxon>
        <taxon>Clostridia</taxon>
        <taxon>Lachnospirales</taxon>
        <taxon>Lachnospiraceae</taxon>
        <taxon>Catonella</taxon>
    </lineage>
</organism>
<evidence type="ECO:0000256" key="7">
    <source>
        <dbReference type="ARBA" id="ARBA00022989"/>
    </source>
</evidence>
<evidence type="ECO:0000313" key="12">
    <source>
        <dbReference type="Proteomes" id="UP000604730"/>
    </source>
</evidence>
<protein>
    <submittedName>
        <fullName evidence="11">Preprotein translocase subunit YajC</fullName>
    </submittedName>
</protein>
<evidence type="ECO:0000256" key="10">
    <source>
        <dbReference type="SAM" id="Phobius"/>
    </source>
</evidence>